<evidence type="ECO:0000313" key="6">
    <source>
        <dbReference type="Proteomes" id="UP000887566"/>
    </source>
</evidence>
<sequence length="491" mass="55865">MDGVGQILFWLIVIALGILIRLNHAVKYSCLNENGDPVDWFIVYKLPDINKHTNSYVKHGLGYLYLDSRNIFWTFGSNSINSSQCALGRTVGQIYSSKADPEIFRLLYNDAHPKNKSDSYRGHTKGVLLFDTSAGYWLMHSVPQFPSRDTYSYPESGRRNGQSILCVSFATSSLHEIARQLRLYQPSIYDSQLSTQLAQFIPELQEVVAGKALRKGPYFTHATINSAGGTPFSNFAKHKKWGKDIYADFMAPNLKQSLFVQTWLNGPRELPSDCASDYKVNNLRSVKLTGVEFLSSKDHSKWALSVDKRNPYVCIGDINRQAKNRGDDRRSSEGNRNSRNAQEVGQNELRQLRTQNPPVAKTSDQNRRALKEQEQKLINKRSEIQAKIKEKSALARSGRAQNNMQQVKTALIQKKQYEKQLDLYNNFIGDIEALRGELENVSQDQELQNFIEEQRVMSNAISDVLARPTGDDLTEEEENELTVELEELLKE</sequence>
<dbReference type="AlphaFoldDB" id="A0A914VRK1"/>
<dbReference type="GO" id="GO:0004531">
    <property type="term" value="F:deoxyribonuclease II activity"/>
    <property type="evidence" value="ECO:0007669"/>
    <property type="project" value="InterPro"/>
</dbReference>
<dbReference type="Gene3D" id="1.10.287.1060">
    <property type="entry name" value="ESAT-6-like"/>
    <property type="match status" value="1"/>
</dbReference>
<evidence type="ECO:0000256" key="1">
    <source>
        <dbReference type="ARBA" id="ARBA00006190"/>
    </source>
</evidence>
<feature type="compositionally biased region" description="Basic and acidic residues" evidence="4">
    <location>
        <begin position="324"/>
        <end position="333"/>
    </location>
</feature>
<comment type="similarity">
    <text evidence="1">Belongs to the SNF7 family.</text>
</comment>
<keyword evidence="5" id="KW-0472">Membrane</keyword>
<dbReference type="Proteomes" id="UP000887566">
    <property type="component" value="Unplaced"/>
</dbReference>
<keyword evidence="5" id="KW-1133">Transmembrane helix</keyword>
<dbReference type="Pfam" id="PF03357">
    <property type="entry name" value="Snf7"/>
    <property type="match status" value="1"/>
</dbReference>
<evidence type="ECO:0000256" key="5">
    <source>
        <dbReference type="SAM" id="Phobius"/>
    </source>
</evidence>
<feature type="region of interest" description="Disordered" evidence="4">
    <location>
        <begin position="318"/>
        <end position="372"/>
    </location>
</feature>
<dbReference type="GO" id="GO:0007034">
    <property type="term" value="P:vacuolar transport"/>
    <property type="evidence" value="ECO:0007669"/>
    <property type="project" value="InterPro"/>
</dbReference>
<reference evidence="7" key="1">
    <citation type="submission" date="2022-11" db="UniProtKB">
        <authorList>
            <consortium name="WormBaseParasite"/>
        </authorList>
    </citation>
    <scope>IDENTIFICATION</scope>
</reference>
<protein>
    <submittedName>
        <fullName evidence="7">Deoxyribonuclease II</fullName>
    </submittedName>
</protein>
<feature type="transmembrane region" description="Helical" evidence="5">
    <location>
        <begin position="7"/>
        <end position="26"/>
    </location>
</feature>
<dbReference type="WBParaSite" id="PSAMB.scaffold2406size23384.g17684.t1">
    <property type="protein sequence ID" value="PSAMB.scaffold2406size23384.g17684.t1"/>
    <property type="gene ID" value="PSAMB.scaffold2406size23384.g17684"/>
</dbReference>
<accession>A0A914VRK1</accession>
<dbReference type="InterPro" id="IPR004947">
    <property type="entry name" value="DNase_II"/>
</dbReference>
<keyword evidence="3" id="KW-0378">Hydrolase</keyword>
<evidence type="ECO:0000256" key="3">
    <source>
        <dbReference type="ARBA" id="ARBA00022801"/>
    </source>
</evidence>
<name>A0A914VRK1_9BILA</name>
<dbReference type="GO" id="GO:0006309">
    <property type="term" value="P:apoptotic DNA fragmentation"/>
    <property type="evidence" value="ECO:0007669"/>
    <property type="project" value="TreeGrafter"/>
</dbReference>
<dbReference type="InterPro" id="IPR005024">
    <property type="entry name" value="Snf7_fam"/>
</dbReference>
<evidence type="ECO:0000313" key="7">
    <source>
        <dbReference type="WBParaSite" id="PSAMB.scaffold2406size23384.g17684.t1"/>
    </source>
</evidence>
<organism evidence="6 7">
    <name type="scientific">Plectus sambesii</name>
    <dbReference type="NCBI Taxonomy" id="2011161"/>
    <lineage>
        <taxon>Eukaryota</taxon>
        <taxon>Metazoa</taxon>
        <taxon>Ecdysozoa</taxon>
        <taxon>Nematoda</taxon>
        <taxon>Chromadorea</taxon>
        <taxon>Plectida</taxon>
        <taxon>Plectina</taxon>
        <taxon>Plectoidea</taxon>
        <taxon>Plectidae</taxon>
        <taxon>Plectus</taxon>
    </lineage>
</organism>
<comment type="similarity">
    <text evidence="2">Belongs to the DNase II family.</text>
</comment>
<dbReference type="PANTHER" id="PTHR10858">
    <property type="entry name" value="DEOXYRIBONUCLEASE II"/>
    <property type="match status" value="1"/>
</dbReference>
<dbReference type="CDD" id="cd09120">
    <property type="entry name" value="PLDc_DNaseII_1"/>
    <property type="match status" value="1"/>
</dbReference>
<keyword evidence="5" id="KW-0812">Transmembrane</keyword>
<evidence type="ECO:0000256" key="2">
    <source>
        <dbReference type="ARBA" id="ARBA00007527"/>
    </source>
</evidence>
<feature type="compositionally biased region" description="Polar residues" evidence="4">
    <location>
        <begin position="341"/>
        <end position="357"/>
    </location>
</feature>
<keyword evidence="6" id="KW-1185">Reference proteome</keyword>
<dbReference type="PANTHER" id="PTHR10858:SF30">
    <property type="entry name" value="CELL-DEATH-RELATED NUCLEASE 7"/>
    <property type="match status" value="1"/>
</dbReference>
<evidence type="ECO:0000256" key="4">
    <source>
        <dbReference type="SAM" id="MobiDB-lite"/>
    </source>
</evidence>
<dbReference type="Pfam" id="PF03265">
    <property type="entry name" value="DNase_II"/>
    <property type="match status" value="1"/>
</dbReference>
<proteinExistence type="inferred from homology"/>